<dbReference type="GO" id="GO:0008696">
    <property type="term" value="F:4-amino-4-deoxychorismate lyase activity"/>
    <property type="evidence" value="ECO:0007669"/>
    <property type="project" value="UniProtKB-EC"/>
</dbReference>
<dbReference type="EC" id="4.1.3.38" evidence="4"/>
<sequence length="294" mass="33151">MVNGKAVAEEEAVVSVYDHGFLYGMGCFETFRTYAGYPWLLDLHLARLRSGLAELDIEWSISDTDIRKDIASLLEENQLDDVYIRLSVSAGSAEVGLPTTAYVSPTTILYGKPLPSGTDSPVYRAGKGLVQLKQPRRLPETAVRHKSFHYMSSLLAKKELNQYTWAKHPHGVEGLFLTADGHLAEGMVSNLFFVRDGQVYTPSLHTGILPGVTRSYVIQLLKEIDVSVKEGLYDWSDLTEADEIFMTNSIQELIPITALWDQHGQHQIVSRGEIGYHTEQWLRLYRRQVHNREG</sequence>
<name>A0ABW5R9U3_9BACL</name>
<keyword evidence="3" id="KW-0663">Pyridoxal phosphate</keyword>
<dbReference type="InterPro" id="IPR043132">
    <property type="entry name" value="BCAT-like_C"/>
</dbReference>
<dbReference type="InterPro" id="IPR001544">
    <property type="entry name" value="Aminotrans_IV"/>
</dbReference>
<evidence type="ECO:0000256" key="2">
    <source>
        <dbReference type="ARBA" id="ARBA00009320"/>
    </source>
</evidence>
<reference evidence="5" key="1">
    <citation type="journal article" date="2019" name="Int. J. Syst. Evol. Microbiol.">
        <title>The Global Catalogue of Microorganisms (GCM) 10K type strain sequencing project: providing services to taxonomists for standard genome sequencing and annotation.</title>
        <authorList>
            <consortium name="The Broad Institute Genomics Platform"/>
            <consortium name="The Broad Institute Genome Sequencing Center for Infectious Disease"/>
            <person name="Wu L."/>
            <person name="Ma J."/>
        </authorList>
    </citation>
    <scope>NUCLEOTIDE SEQUENCE [LARGE SCALE GENOMIC DNA]</scope>
    <source>
        <strain evidence="5">KCTC 33676</strain>
    </source>
</reference>
<evidence type="ECO:0000313" key="5">
    <source>
        <dbReference type="Proteomes" id="UP001597497"/>
    </source>
</evidence>
<protein>
    <submittedName>
        <fullName evidence="4">Aminodeoxychorismate lyase</fullName>
        <ecNumber evidence="4">4.1.3.38</ecNumber>
    </submittedName>
</protein>
<proteinExistence type="inferred from homology"/>
<dbReference type="NCBIfam" id="NF005800">
    <property type="entry name" value="PRK07650.1"/>
    <property type="match status" value="1"/>
</dbReference>
<dbReference type="InterPro" id="IPR036038">
    <property type="entry name" value="Aminotransferase-like"/>
</dbReference>
<comment type="similarity">
    <text evidence="2">Belongs to the class-IV pyridoxal-phosphate-dependent aminotransferase family.</text>
</comment>
<dbReference type="Proteomes" id="UP001597497">
    <property type="component" value="Unassembled WGS sequence"/>
</dbReference>
<dbReference type="Gene3D" id="3.30.470.10">
    <property type="match status" value="1"/>
</dbReference>
<gene>
    <name evidence="4" type="primary">pabC</name>
    <name evidence="4" type="ORF">ACFSUC_07825</name>
</gene>
<dbReference type="SUPFAM" id="SSF56752">
    <property type="entry name" value="D-aminoacid aminotransferase-like PLP-dependent enzymes"/>
    <property type="match status" value="1"/>
</dbReference>
<evidence type="ECO:0000256" key="1">
    <source>
        <dbReference type="ARBA" id="ARBA00001933"/>
    </source>
</evidence>
<dbReference type="CDD" id="cd00449">
    <property type="entry name" value="PLPDE_IV"/>
    <property type="match status" value="1"/>
</dbReference>
<evidence type="ECO:0000313" key="4">
    <source>
        <dbReference type="EMBL" id="MFD2671511.1"/>
    </source>
</evidence>
<keyword evidence="5" id="KW-1185">Reference proteome</keyword>
<evidence type="ECO:0000256" key="3">
    <source>
        <dbReference type="ARBA" id="ARBA00022898"/>
    </source>
</evidence>
<dbReference type="PANTHER" id="PTHR42743:SF11">
    <property type="entry name" value="AMINODEOXYCHORISMATE LYASE"/>
    <property type="match status" value="1"/>
</dbReference>
<dbReference type="InterPro" id="IPR043131">
    <property type="entry name" value="BCAT-like_N"/>
</dbReference>
<comment type="caution">
    <text evidence="4">The sequence shown here is derived from an EMBL/GenBank/DDBJ whole genome shotgun (WGS) entry which is preliminary data.</text>
</comment>
<dbReference type="EMBL" id="JBHUMM010000012">
    <property type="protein sequence ID" value="MFD2671511.1"/>
    <property type="molecule type" value="Genomic_DNA"/>
</dbReference>
<dbReference type="PANTHER" id="PTHR42743">
    <property type="entry name" value="AMINO-ACID AMINOTRANSFERASE"/>
    <property type="match status" value="1"/>
</dbReference>
<dbReference type="Gene3D" id="3.20.10.10">
    <property type="entry name" value="D-amino Acid Aminotransferase, subunit A, domain 2"/>
    <property type="match status" value="1"/>
</dbReference>
<comment type="cofactor">
    <cofactor evidence="1">
        <name>pyridoxal 5'-phosphate</name>
        <dbReference type="ChEBI" id="CHEBI:597326"/>
    </cofactor>
</comment>
<dbReference type="Pfam" id="PF01063">
    <property type="entry name" value="Aminotran_4"/>
    <property type="match status" value="1"/>
</dbReference>
<dbReference type="InterPro" id="IPR050571">
    <property type="entry name" value="Class-IV_PLP-Dep_Aminotrnsfr"/>
</dbReference>
<accession>A0ABW5R9U3</accession>
<organism evidence="4 5">
    <name type="scientific">Marinicrinis sediminis</name>
    <dbReference type="NCBI Taxonomy" id="1652465"/>
    <lineage>
        <taxon>Bacteria</taxon>
        <taxon>Bacillati</taxon>
        <taxon>Bacillota</taxon>
        <taxon>Bacilli</taxon>
        <taxon>Bacillales</taxon>
        <taxon>Paenibacillaceae</taxon>
    </lineage>
</organism>
<dbReference type="RefSeq" id="WP_379929044.1">
    <property type="nucleotide sequence ID" value="NZ_JBHUMM010000012.1"/>
</dbReference>
<keyword evidence="4" id="KW-0456">Lyase</keyword>